<name>G1WDW9_9BACT</name>
<gene>
    <name evidence="2" type="ORF">HMPREF9431_02020</name>
</gene>
<protein>
    <recommendedName>
        <fullName evidence="4">Aspartyl protease</fullName>
    </recommendedName>
</protein>
<dbReference type="GeneID" id="95426587"/>
<evidence type="ECO:0008006" key="4">
    <source>
        <dbReference type="Google" id="ProtNLM"/>
    </source>
</evidence>
<evidence type="ECO:0000256" key="1">
    <source>
        <dbReference type="SAM" id="SignalP"/>
    </source>
</evidence>
<dbReference type="EMBL" id="ADGI01000062">
    <property type="protein sequence ID" value="EGV29268.1"/>
    <property type="molecule type" value="Genomic_DNA"/>
</dbReference>
<evidence type="ECO:0000313" key="2">
    <source>
        <dbReference type="EMBL" id="EGV29268.1"/>
    </source>
</evidence>
<accession>G1WDW9</accession>
<evidence type="ECO:0000313" key="3">
    <source>
        <dbReference type="Proteomes" id="UP000005141"/>
    </source>
</evidence>
<keyword evidence="1" id="KW-0732">Signal</keyword>
<dbReference type="HOGENOM" id="CLU_589061_0_0_10"/>
<dbReference type="RefSeq" id="WP_004381092.1">
    <property type="nucleotide sequence ID" value="NZ_JH114217.1"/>
</dbReference>
<sequence>MKKFSLLTLGLLALCTISTMAQSYQSKMERYGGLITEGRFLEACQLFTDTDSVSPFIKLHKQILAAIAQNQNRLAISLIDENLRYNWMAYGADVLYLSRELLNLCKAEGMHDKAASHVEWLKREYYLSQKAYYNDAEYNKSVEKLISSGEQRLRERNLLPPVHAIRKGKSQTIKFTAVPLLKTPIKVNDKSLEGLWMTATPYPMIITHQVAKQLGLVVGADSVAGFPVVYLDSIRIGSILFKNVPALVSKVATPTKGIDKHKLSKKEAKRIKEIYAEANKPKIGLPIIRQLETIAIDWKRQEISFPVDSLPNADVEEKMYFAYVDYPYLFMPITISKKTAIGKISTGDVVYIKMCDKFYKKHQFPSENWNKSMYVTTDGNAVSIPNLILKSPSLTINGRPIDTKEKIDIVPETTTSYDVLLGLTFFQSIGQTIVFDFKQMKIKGWKEGISAK</sequence>
<dbReference type="AlphaFoldDB" id="G1WDW9"/>
<comment type="caution">
    <text evidence="2">The sequence shown here is derived from an EMBL/GenBank/DDBJ whole genome shotgun (WGS) entry which is preliminary data.</text>
</comment>
<organism evidence="2 3">
    <name type="scientific">Segatella oulorum F0390</name>
    <dbReference type="NCBI Taxonomy" id="702438"/>
    <lineage>
        <taxon>Bacteria</taxon>
        <taxon>Pseudomonadati</taxon>
        <taxon>Bacteroidota</taxon>
        <taxon>Bacteroidia</taxon>
        <taxon>Bacteroidales</taxon>
        <taxon>Prevotellaceae</taxon>
        <taxon>Segatella</taxon>
    </lineage>
</organism>
<feature type="signal peptide" evidence="1">
    <location>
        <begin position="1"/>
        <end position="21"/>
    </location>
</feature>
<keyword evidence="3" id="KW-1185">Reference proteome</keyword>
<dbReference type="Proteomes" id="UP000005141">
    <property type="component" value="Unassembled WGS sequence"/>
</dbReference>
<proteinExistence type="predicted"/>
<dbReference type="PATRIC" id="fig|702438.4.peg.2105"/>
<feature type="chain" id="PRO_5003426357" description="Aspartyl protease" evidence="1">
    <location>
        <begin position="22"/>
        <end position="452"/>
    </location>
</feature>
<reference evidence="2 3" key="1">
    <citation type="submission" date="2011-07" db="EMBL/GenBank/DDBJ databases">
        <title>The Genome Sequence of Prevotella oulorum F0390.</title>
        <authorList>
            <consortium name="The Broad Institute Genome Sequencing Platform"/>
            <consortium name="The Broad Institute Genome Sequencing Center for Infectious Disease"/>
            <person name="Earl A."/>
            <person name="Ward D."/>
            <person name="Feldgarden M."/>
            <person name="Gevers D."/>
            <person name="Izard J."/>
            <person name="Ganesan A."/>
            <person name="Baranova O.V."/>
            <person name="Blanton J.M."/>
            <person name="Tanner A.C."/>
            <person name="Dewhirst F.E."/>
            <person name="Young S.K."/>
            <person name="Zeng Q."/>
            <person name="Gargeya S."/>
            <person name="Fitzgerald M."/>
            <person name="Haas B."/>
            <person name="Abouelleil A."/>
            <person name="Alvarado L."/>
            <person name="Arachchi H.M."/>
            <person name="Berlin A."/>
            <person name="Brown A."/>
            <person name="Chapman S.B."/>
            <person name="Chen Z."/>
            <person name="Dunbar C."/>
            <person name="Freedman E."/>
            <person name="Gearin G."/>
            <person name="Gellesch M."/>
            <person name="Goldberg J."/>
            <person name="Griggs A."/>
            <person name="Gujja S."/>
            <person name="Heiman D."/>
            <person name="Howarth C."/>
            <person name="Larson L."/>
            <person name="Lui A."/>
            <person name="MacDonald P.J.P."/>
            <person name="Mehta T."/>
            <person name="Montmayeur A."/>
            <person name="Murphy C."/>
            <person name="Neiman D."/>
            <person name="Pearson M."/>
            <person name="Priest M."/>
            <person name="Roberts A."/>
            <person name="Saif S."/>
            <person name="Shea T."/>
            <person name="Shenoy N."/>
            <person name="Sisk P."/>
            <person name="Stolte C."/>
            <person name="Sykes S."/>
            <person name="Wortman J."/>
            <person name="Nusbaum C."/>
            <person name="Birren B."/>
        </authorList>
    </citation>
    <scope>NUCLEOTIDE SEQUENCE [LARGE SCALE GENOMIC DNA]</scope>
    <source>
        <strain evidence="2 3">F0390</strain>
    </source>
</reference>